<sequence>MLRLFGLFECCLIYVYPLQKTQNKRENFKSTYSGTGNSRVNTQGLQTSTFYQSVYHTQIQLNTGNAVDAPVQINGHILYPETMYKQLEHRASEQFKDINTLQKDLKDAKLQIDDMGNRLSGFASKQLTEGNPDFTDLSDKNRPTKIAEMFHNIYDDEWTNALEALTLVKKGSKPRTEEQAIKLLMEIMKSGYLFCDNYARKQEDNFITLWNQCIEKPFSSAMSLESAPGQNTKKVPKIVLSEFKNSRKVECTETIKNAIKEFNTEVLSKLNHKDKDNPEVTAYASRCIEALWLMVIQDPPMTIDWPKEYSKFDSGVYKEYCRKGQYVKLPVWPAVYLYKNGPLMNKGYAMPE</sequence>
<dbReference type="Proteomes" id="UP000266721">
    <property type="component" value="Unassembled WGS sequence"/>
</dbReference>
<organism evidence="4 5">
    <name type="scientific">Mytilus galloprovincialis</name>
    <name type="common">Mediterranean mussel</name>
    <dbReference type="NCBI Taxonomy" id="29158"/>
    <lineage>
        <taxon>Eukaryota</taxon>
        <taxon>Metazoa</taxon>
        <taxon>Spiralia</taxon>
        <taxon>Lophotrochozoa</taxon>
        <taxon>Mollusca</taxon>
        <taxon>Bivalvia</taxon>
        <taxon>Autobranchia</taxon>
        <taxon>Pteriomorphia</taxon>
        <taxon>Mytilida</taxon>
        <taxon>Mytiloidea</taxon>
        <taxon>Mytilidae</taxon>
        <taxon>Mytilinae</taxon>
        <taxon>Mytilus</taxon>
    </lineage>
</organism>
<evidence type="ECO:0000259" key="3">
    <source>
        <dbReference type="Pfam" id="PF16026"/>
    </source>
</evidence>
<accession>A0A3L5TUY9</accession>
<protein>
    <recommendedName>
        <fullName evidence="3">Mitochondria-eating protein C-terminal domain-containing protein</fullName>
    </recommendedName>
</protein>
<evidence type="ECO:0000256" key="2">
    <source>
        <dbReference type="SAM" id="SignalP"/>
    </source>
</evidence>
<evidence type="ECO:0000256" key="1">
    <source>
        <dbReference type="SAM" id="Coils"/>
    </source>
</evidence>
<dbReference type="AlphaFoldDB" id="A0A3L5TUY9"/>
<evidence type="ECO:0000313" key="4">
    <source>
        <dbReference type="EMBL" id="OPL33470.1"/>
    </source>
</evidence>
<reference evidence="4 5" key="1">
    <citation type="journal article" date="2016" name="PLoS ONE">
        <title>A First Insight into the Genome of the Filter-Feeder Mussel Mytilus galloprovincialis.</title>
        <authorList>
            <person name="Murgarella M."/>
            <person name="Puiu D."/>
            <person name="Novoa B."/>
            <person name="Figueras A."/>
            <person name="Posada D."/>
            <person name="Canchaya C."/>
        </authorList>
    </citation>
    <scope>NUCLEOTIDE SEQUENCE [LARGE SCALE GENOMIC DNA]</scope>
    <source>
        <tissue evidence="4">Muscle</tissue>
    </source>
</reference>
<feature type="signal peptide" evidence="2">
    <location>
        <begin position="1"/>
        <end position="17"/>
    </location>
</feature>
<feature type="coiled-coil region" evidence="1">
    <location>
        <begin position="84"/>
        <end position="118"/>
    </location>
</feature>
<keyword evidence="2" id="KW-0732">Signal</keyword>
<comment type="caution">
    <text evidence="4">The sequence shown here is derived from an EMBL/GenBank/DDBJ whole genome shotgun (WGS) entry which is preliminary data.</text>
</comment>
<dbReference type="Pfam" id="PF16026">
    <property type="entry name" value="MIEAP"/>
    <property type="match status" value="1"/>
</dbReference>
<feature type="non-terminal residue" evidence="4">
    <location>
        <position position="1"/>
    </location>
</feature>
<keyword evidence="5" id="KW-1185">Reference proteome</keyword>
<proteinExistence type="predicted"/>
<name>A0A3L5TUY9_MYTGA</name>
<feature type="chain" id="PRO_5018166158" description="Mitochondria-eating protein C-terminal domain-containing protein" evidence="2">
    <location>
        <begin position="18"/>
        <end position="352"/>
    </location>
</feature>
<evidence type="ECO:0000313" key="5">
    <source>
        <dbReference type="Proteomes" id="UP000266721"/>
    </source>
</evidence>
<gene>
    <name evidence="4" type="ORF">AM593_09096</name>
</gene>
<dbReference type="EMBL" id="KV582819">
    <property type="protein sequence ID" value="OPL33470.1"/>
    <property type="molecule type" value="Genomic_DNA"/>
</dbReference>
<dbReference type="InterPro" id="IPR031981">
    <property type="entry name" value="MIEAP_C"/>
</dbReference>
<feature type="domain" description="Mitochondria-eating protein C-terminal" evidence="3">
    <location>
        <begin position="142"/>
        <end position="350"/>
    </location>
</feature>
<keyword evidence="1" id="KW-0175">Coiled coil</keyword>